<dbReference type="EMBL" id="KN824280">
    <property type="protein sequence ID" value="KIM32279.1"/>
    <property type="molecule type" value="Genomic_DNA"/>
</dbReference>
<dbReference type="SUPFAM" id="SSF81296">
    <property type="entry name" value="E set domains"/>
    <property type="match status" value="1"/>
</dbReference>
<evidence type="ECO:0000256" key="1">
    <source>
        <dbReference type="SAM" id="MobiDB-lite"/>
    </source>
</evidence>
<sequence length="1029" mass="112913">MNPSRSLRQPQYNTNTNVNTNQSIGISFGTKNLDDASKRPALDLEYEYGTGFCPSGLAGPQVHLIPEPVTQNRLPFGISASLSMDRQPTLFTKDASPQRKAAELNNVLGNPSGRLDSKARVISSHVGKSKRSNSAPSSPVVFLEQAKPRARVELDLLLDSGSCVEGGYIKGKVILNIRVANKKEGPLYLGEGKVRVVGFEAIPQNEARYTFYHCGAPFNKVSPFCHMLYTSPPDDEGFCRAREEDQSIPFAMRLPQRRSEFPVAKGVYNSRVNGSSIRYIAMFSIKVKDSRTNVKSIAHCYRTIEVWPLFEPAVILAPAPTPIYASTSKALFLGGTGTVKLTGSLHRSTWVAGQRCYVRIFVANDTERRIVQTLFLTLIRAETIFKPDADVAAMSPNGTRIDGDLDACRTSTFKRVVAKSVLEMGEKVTARHATAKGWWTGVEPGTSQEFHHFILLPPFALTIPRSRLIEVSFTLEIGVSTGPLSSDISVQLPIQIINHISIDPPTAFGPPEKLRNLPPSPGTVPIINEPPLSNPATQCPQNLHELDPDLSTLARPRPSYIYTESGTYRGDGLMPPLGQLEVRNRGSTASGTMYGESSSGISHPVPWTRELEQNHSMELESALEESNNGHVEPERSRLGDGWVSLLQAETTAFGNDTSPRKDRSETFSIDEYLQGPPPVENVQEPLLSISPDQALRENSSLDEEMDNAIRSMVSSHFDTAADRKGSEHDQMEGSEMDDEEKNGEDDEDDGSKDRRDHFSASSYQDSTEASTMFSSRATSHMEHDGSEPGVASSREPSLLKDKQETSTFANMTHSQLHRNSRSPPPRNRFLPQRPRPLPTIASRVGVLTASVPHVTAHRTKGTTLRNSLDMSKSRGVAVPSRQNAYTARPNQRDVLPVDKPALQAKRSPLLAEPKHAYGGSSAATKDIPTSISALMLQNLKTPVQVAPSFFEAEPEAANEPEERGSTENRAMYSQTLGPSDRMVTPGAGSLIKSRIAMFEQSASNTGRSHARTFKTTRSAERVHINGMRL</sequence>
<evidence type="ECO:0000313" key="3">
    <source>
        <dbReference type="EMBL" id="KIM32279.1"/>
    </source>
</evidence>
<name>A0A0C3BJM3_SERVB</name>
<feature type="compositionally biased region" description="Acidic residues" evidence="1">
    <location>
        <begin position="732"/>
        <end position="750"/>
    </location>
</feature>
<dbReference type="AlphaFoldDB" id="A0A0C3BJM3"/>
<gene>
    <name evidence="3" type="ORF">M408DRAFT_216226</name>
</gene>
<dbReference type="STRING" id="933852.A0A0C3BJM3"/>
<feature type="compositionally biased region" description="Basic and acidic residues" evidence="1">
    <location>
        <begin position="719"/>
        <end position="731"/>
    </location>
</feature>
<feature type="region of interest" description="Disordered" evidence="1">
    <location>
        <begin position="868"/>
        <end position="887"/>
    </location>
</feature>
<evidence type="ECO:0000259" key="2">
    <source>
        <dbReference type="SMART" id="SM01017"/>
    </source>
</evidence>
<dbReference type="OrthoDB" id="298939at2759"/>
<organism evidence="3 4">
    <name type="scientific">Serendipita vermifera MAFF 305830</name>
    <dbReference type="NCBI Taxonomy" id="933852"/>
    <lineage>
        <taxon>Eukaryota</taxon>
        <taxon>Fungi</taxon>
        <taxon>Dikarya</taxon>
        <taxon>Basidiomycota</taxon>
        <taxon>Agaricomycotina</taxon>
        <taxon>Agaricomycetes</taxon>
        <taxon>Sebacinales</taxon>
        <taxon>Serendipitaceae</taxon>
        <taxon>Serendipita</taxon>
    </lineage>
</organism>
<dbReference type="InterPro" id="IPR014756">
    <property type="entry name" value="Ig_E-set"/>
</dbReference>
<accession>A0A0C3BJM3</accession>
<feature type="compositionally biased region" description="Polar residues" evidence="1">
    <location>
        <begin position="805"/>
        <end position="814"/>
    </location>
</feature>
<protein>
    <recommendedName>
        <fullName evidence="2">Arrestin C-terminal-like domain-containing protein</fullName>
    </recommendedName>
</protein>
<dbReference type="InterPro" id="IPR011022">
    <property type="entry name" value="Arrestin_C-like"/>
</dbReference>
<dbReference type="InterPro" id="IPR014752">
    <property type="entry name" value="Arrestin-like_C"/>
</dbReference>
<dbReference type="HOGENOM" id="CLU_294592_0_0_1"/>
<dbReference type="SMART" id="SM01017">
    <property type="entry name" value="Arrestin_C"/>
    <property type="match status" value="1"/>
</dbReference>
<dbReference type="Proteomes" id="UP000054097">
    <property type="component" value="Unassembled WGS sequence"/>
</dbReference>
<feature type="domain" description="Arrestin C-terminal-like" evidence="2">
    <location>
        <begin position="335"/>
        <end position="502"/>
    </location>
</feature>
<keyword evidence="4" id="KW-1185">Reference proteome</keyword>
<reference evidence="4" key="2">
    <citation type="submission" date="2015-01" db="EMBL/GenBank/DDBJ databases">
        <title>Evolutionary Origins and Diversification of the Mycorrhizal Mutualists.</title>
        <authorList>
            <consortium name="DOE Joint Genome Institute"/>
            <consortium name="Mycorrhizal Genomics Consortium"/>
            <person name="Kohler A."/>
            <person name="Kuo A."/>
            <person name="Nagy L.G."/>
            <person name="Floudas D."/>
            <person name="Copeland A."/>
            <person name="Barry K.W."/>
            <person name="Cichocki N."/>
            <person name="Veneault-Fourrey C."/>
            <person name="LaButti K."/>
            <person name="Lindquist E.A."/>
            <person name="Lipzen A."/>
            <person name="Lundell T."/>
            <person name="Morin E."/>
            <person name="Murat C."/>
            <person name="Riley R."/>
            <person name="Ohm R."/>
            <person name="Sun H."/>
            <person name="Tunlid A."/>
            <person name="Henrissat B."/>
            <person name="Grigoriev I.V."/>
            <person name="Hibbett D.S."/>
            <person name="Martin F."/>
        </authorList>
    </citation>
    <scope>NUCLEOTIDE SEQUENCE [LARGE SCALE GENOMIC DNA]</scope>
    <source>
        <strain evidence="4">MAFF 305830</strain>
    </source>
</reference>
<evidence type="ECO:0000313" key="4">
    <source>
        <dbReference type="Proteomes" id="UP000054097"/>
    </source>
</evidence>
<proteinExistence type="predicted"/>
<dbReference type="Pfam" id="PF02752">
    <property type="entry name" value="Arrestin_C"/>
    <property type="match status" value="1"/>
</dbReference>
<dbReference type="Gene3D" id="2.60.40.640">
    <property type="match status" value="1"/>
</dbReference>
<reference evidence="3 4" key="1">
    <citation type="submission" date="2014-04" db="EMBL/GenBank/DDBJ databases">
        <authorList>
            <consortium name="DOE Joint Genome Institute"/>
            <person name="Kuo A."/>
            <person name="Zuccaro A."/>
            <person name="Kohler A."/>
            <person name="Nagy L.G."/>
            <person name="Floudas D."/>
            <person name="Copeland A."/>
            <person name="Barry K.W."/>
            <person name="Cichocki N."/>
            <person name="Veneault-Fourrey C."/>
            <person name="LaButti K."/>
            <person name="Lindquist E.A."/>
            <person name="Lipzen A."/>
            <person name="Lundell T."/>
            <person name="Morin E."/>
            <person name="Murat C."/>
            <person name="Sun H."/>
            <person name="Tunlid A."/>
            <person name="Henrissat B."/>
            <person name="Grigoriev I.V."/>
            <person name="Hibbett D.S."/>
            <person name="Martin F."/>
            <person name="Nordberg H.P."/>
            <person name="Cantor M.N."/>
            <person name="Hua S.X."/>
        </authorList>
    </citation>
    <scope>NUCLEOTIDE SEQUENCE [LARGE SCALE GENOMIC DNA]</scope>
    <source>
        <strain evidence="3 4">MAFF 305830</strain>
    </source>
</reference>
<feature type="compositionally biased region" description="Polar residues" evidence="1">
    <location>
        <begin position="759"/>
        <end position="778"/>
    </location>
</feature>
<feature type="region of interest" description="Disordered" evidence="1">
    <location>
        <begin position="718"/>
        <end position="836"/>
    </location>
</feature>